<evidence type="ECO:0000259" key="6">
    <source>
        <dbReference type="PROSITE" id="PS50263"/>
    </source>
</evidence>
<name>A0ABD0YV74_9HEMI</name>
<dbReference type="PROSITE" id="PS50263">
    <property type="entry name" value="CN_HYDROLASE"/>
    <property type="match status" value="1"/>
</dbReference>
<dbReference type="AlphaFoldDB" id="A0ABD0YV74"/>
<sequence length="258" mass="28879">MRIGRNKLENISHALKLVCDAKQKGSYLVVLPECFNSPYGTKYFPEYSEKIPDGETSLALSKAAKDNSVYLIGGSIPEKSGSKYYNTSTVWDPQGNLICKHQKVHLFDINIAGGVKFQESEILSPGDRLSVFNIGPCKVGLGICYDLRFHEMASLYRKQGIDLLVYPGAFNMNTGPLHWELLLRSRAVDNQVFVAAVCGAQDKNADYVAWGHSMLVDPWGKIMLQAEFQEDLLVGEISENKFYDYNLPLIFYDLCCVA</sequence>
<evidence type="ECO:0000256" key="4">
    <source>
        <dbReference type="ARBA" id="ARBA00041576"/>
    </source>
</evidence>
<dbReference type="Proteomes" id="UP001558652">
    <property type="component" value="Unassembled WGS sequence"/>
</dbReference>
<dbReference type="SUPFAM" id="SSF56317">
    <property type="entry name" value="Carbon-nitrogen hydrolase"/>
    <property type="match status" value="1"/>
</dbReference>
<evidence type="ECO:0000256" key="3">
    <source>
        <dbReference type="ARBA" id="ARBA00039118"/>
    </source>
</evidence>
<feature type="domain" description="CN hydrolase" evidence="6">
    <location>
        <begin position="1"/>
        <end position="239"/>
    </location>
</feature>
<protein>
    <recommendedName>
        <fullName evidence="3">omega-amidase</fullName>
        <ecNumber evidence="3">3.5.1.3</ecNumber>
    </recommendedName>
    <alternativeName>
        <fullName evidence="4">Nitrilase homolog 2</fullName>
    </alternativeName>
</protein>
<gene>
    <name evidence="7" type="ORF">AAG570_009189</name>
</gene>
<proteinExistence type="predicted"/>
<dbReference type="GO" id="GO:0050152">
    <property type="term" value="F:omega-amidase activity"/>
    <property type="evidence" value="ECO:0007669"/>
    <property type="project" value="UniProtKB-EC"/>
</dbReference>
<evidence type="ECO:0000256" key="1">
    <source>
        <dbReference type="ARBA" id="ARBA00022801"/>
    </source>
</evidence>
<dbReference type="CDD" id="cd07572">
    <property type="entry name" value="nit"/>
    <property type="match status" value="1"/>
</dbReference>
<organism evidence="7 8">
    <name type="scientific">Ranatra chinensis</name>
    <dbReference type="NCBI Taxonomy" id="642074"/>
    <lineage>
        <taxon>Eukaryota</taxon>
        <taxon>Metazoa</taxon>
        <taxon>Ecdysozoa</taxon>
        <taxon>Arthropoda</taxon>
        <taxon>Hexapoda</taxon>
        <taxon>Insecta</taxon>
        <taxon>Pterygota</taxon>
        <taxon>Neoptera</taxon>
        <taxon>Paraneoptera</taxon>
        <taxon>Hemiptera</taxon>
        <taxon>Heteroptera</taxon>
        <taxon>Panheteroptera</taxon>
        <taxon>Nepomorpha</taxon>
        <taxon>Nepidae</taxon>
        <taxon>Ranatrinae</taxon>
        <taxon>Ranatra</taxon>
    </lineage>
</organism>
<evidence type="ECO:0000313" key="7">
    <source>
        <dbReference type="EMBL" id="KAL1139129.1"/>
    </source>
</evidence>
<dbReference type="EMBL" id="JBFDAA010000003">
    <property type="protein sequence ID" value="KAL1139129.1"/>
    <property type="molecule type" value="Genomic_DNA"/>
</dbReference>
<dbReference type="Gene3D" id="3.60.110.10">
    <property type="entry name" value="Carbon-nitrogen hydrolase"/>
    <property type="match status" value="1"/>
</dbReference>
<dbReference type="Pfam" id="PF00795">
    <property type="entry name" value="CN_hydrolase"/>
    <property type="match status" value="1"/>
</dbReference>
<dbReference type="EC" id="3.5.1.3" evidence="3"/>
<evidence type="ECO:0000256" key="5">
    <source>
        <dbReference type="ARBA" id="ARBA00048745"/>
    </source>
</evidence>
<evidence type="ECO:0000256" key="2">
    <source>
        <dbReference type="ARBA" id="ARBA00036637"/>
    </source>
</evidence>
<dbReference type="InterPro" id="IPR045254">
    <property type="entry name" value="Nit1/2_C-N_Hydrolase"/>
</dbReference>
<dbReference type="InterPro" id="IPR003010">
    <property type="entry name" value="C-N_Hydrolase"/>
</dbReference>
<keyword evidence="8" id="KW-1185">Reference proteome</keyword>
<dbReference type="PANTHER" id="PTHR23088:SF30">
    <property type="entry name" value="OMEGA-AMIDASE NIT2"/>
    <property type="match status" value="1"/>
</dbReference>
<reference evidence="7 8" key="1">
    <citation type="submission" date="2024-07" db="EMBL/GenBank/DDBJ databases">
        <title>Chromosome-level genome assembly of the water stick insect Ranatra chinensis (Heteroptera: Nepidae).</title>
        <authorList>
            <person name="Liu X."/>
        </authorList>
    </citation>
    <scope>NUCLEOTIDE SEQUENCE [LARGE SCALE GENOMIC DNA]</scope>
    <source>
        <strain evidence="7">Cailab_2021Rc</strain>
        <tissue evidence="7">Muscle</tissue>
    </source>
</reference>
<dbReference type="InterPro" id="IPR036526">
    <property type="entry name" value="C-N_Hydrolase_sf"/>
</dbReference>
<comment type="catalytic activity">
    <reaction evidence="2">
        <text>2-oxoglutaramate + H2O = 2-oxoglutarate + NH4(+)</text>
        <dbReference type="Rhea" id="RHEA:32963"/>
        <dbReference type="ChEBI" id="CHEBI:15377"/>
        <dbReference type="ChEBI" id="CHEBI:16769"/>
        <dbReference type="ChEBI" id="CHEBI:16810"/>
        <dbReference type="ChEBI" id="CHEBI:28938"/>
        <dbReference type="EC" id="3.5.1.3"/>
    </reaction>
    <physiologicalReaction direction="left-to-right" evidence="2">
        <dbReference type="Rhea" id="RHEA:32964"/>
    </physiologicalReaction>
</comment>
<evidence type="ECO:0000313" key="8">
    <source>
        <dbReference type="Proteomes" id="UP001558652"/>
    </source>
</evidence>
<comment type="catalytic activity">
    <reaction evidence="5">
        <text>2-oxosuccinamate + H2O = oxaloacetate + NH4(+)</text>
        <dbReference type="Rhea" id="RHEA:59412"/>
        <dbReference type="ChEBI" id="CHEBI:15377"/>
        <dbReference type="ChEBI" id="CHEBI:16452"/>
        <dbReference type="ChEBI" id="CHEBI:28938"/>
        <dbReference type="ChEBI" id="CHEBI:57735"/>
        <dbReference type="EC" id="3.5.1.3"/>
    </reaction>
    <physiologicalReaction direction="left-to-right" evidence="5">
        <dbReference type="Rhea" id="RHEA:59413"/>
    </physiologicalReaction>
</comment>
<dbReference type="PANTHER" id="PTHR23088">
    <property type="entry name" value="NITRILASE-RELATED"/>
    <property type="match status" value="1"/>
</dbReference>
<keyword evidence="1" id="KW-0378">Hydrolase</keyword>
<accession>A0ABD0YV74</accession>
<comment type="caution">
    <text evidence="7">The sequence shown here is derived from an EMBL/GenBank/DDBJ whole genome shotgun (WGS) entry which is preliminary data.</text>
</comment>